<sequence>MELRGTRALLTGATGGIGRALAMALAARGAEVVLSGRRADVLESLAERINARGGAGAFALTADLADRDAHRDLLERAGDIDVLVANAALPASGLLGDYTVDEIDRALEVNLRAPIMMAKLAGERMAERRRGHLVFISSLSGKTASGRASLYNATKFGMRGFALGLREDLREHGVGVSTVFPGFIRDAGMFADAGVTLPRGVGTRTPADVARATVRAIERNAAEIDVAPFGLRVGALLGGAAPALAAAVQRRAGAGRITQGLAEGQRGKR</sequence>
<dbReference type="InterPro" id="IPR036291">
    <property type="entry name" value="NAD(P)-bd_dom_sf"/>
</dbReference>
<dbReference type="Pfam" id="PF00106">
    <property type="entry name" value="adh_short"/>
    <property type="match status" value="1"/>
</dbReference>
<keyword evidence="5" id="KW-1185">Reference proteome</keyword>
<comment type="similarity">
    <text evidence="1 3">Belongs to the short-chain dehydrogenases/reductases (SDR) family.</text>
</comment>
<dbReference type="PANTHER" id="PTHR44196">
    <property type="entry name" value="DEHYDROGENASE/REDUCTASE SDR FAMILY MEMBER 7B"/>
    <property type="match status" value="1"/>
</dbReference>
<comment type="caution">
    <text evidence="4">The sequence shown here is derived from an EMBL/GenBank/DDBJ whole genome shotgun (WGS) entry which is preliminary data.</text>
</comment>
<dbReference type="SUPFAM" id="SSF51735">
    <property type="entry name" value="NAD(P)-binding Rossmann-fold domains"/>
    <property type="match status" value="1"/>
</dbReference>
<gene>
    <name evidence="4" type="ORF">GCM10010191_70130</name>
</gene>
<evidence type="ECO:0000313" key="4">
    <source>
        <dbReference type="EMBL" id="GAA2443543.1"/>
    </source>
</evidence>
<evidence type="ECO:0000256" key="3">
    <source>
        <dbReference type="RuleBase" id="RU000363"/>
    </source>
</evidence>
<keyword evidence="2" id="KW-0560">Oxidoreductase</keyword>
<dbReference type="Gene3D" id="3.40.50.720">
    <property type="entry name" value="NAD(P)-binding Rossmann-like Domain"/>
    <property type="match status" value="1"/>
</dbReference>
<accession>A0ABN3K1E0</accession>
<evidence type="ECO:0000256" key="2">
    <source>
        <dbReference type="ARBA" id="ARBA00023002"/>
    </source>
</evidence>
<dbReference type="RefSeq" id="WP_344594862.1">
    <property type="nucleotide sequence ID" value="NZ_BAAARW010000026.1"/>
</dbReference>
<evidence type="ECO:0000313" key="5">
    <source>
        <dbReference type="Proteomes" id="UP001501231"/>
    </source>
</evidence>
<dbReference type="Proteomes" id="UP001501231">
    <property type="component" value="Unassembled WGS sequence"/>
</dbReference>
<name>A0ABN3K1E0_9ACTN</name>
<organism evidence="4 5">
    <name type="scientific">Actinomadura vinacea</name>
    <dbReference type="NCBI Taxonomy" id="115336"/>
    <lineage>
        <taxon>Bacteria</taxon>
        <taxon>Bacillati</taxon>
        <taxon>Actinomycetota</taxon>
        <taxon>Actinomycetes</taxon>
        <taxon>Streptosporangiales</taxon>
        <taxon>Thermomonosporaceae</taxon>
        <taxon>Actinomadura</taxon>
    </lineage>
</organism>
<dbReference type="InterPro" id="IPR020904">
    <property type="entry name" value="Sc_DH/Rdtase_CS"/>
</dbReference>
<evidence type="ECO:0008006" key="6">
    <source>
        <dbReference type="Google" id="ProtNLM"/>
    </source>
</evidence>
<protein>
    <recommendedName>
        <fullName evidence="6">SDR family NAD(P)-dependent oxidoreductase</fullName>
    </recommendedName>
</protein>
<dbReference type="PRINTS" id="PR00080">
    <property type="entry name" value="SDRFAMILY"/>
</dbReference>
<dbReference type="EMBL" id="BAAARW010000026">
    <property type="protein sequence ID" value="GAA2443543.1"/>
    <property type="molecule type" value="Genomic_DNA"/>
</dbReference>
<dbReference type="PROSITE" id="PS00061">
    <property type="entry name" value="ADH_SHORT"/>
    <property type="match status" value="1"/>
</dbReference>
<reference evidence="4 5" key="1">
    <citation type="journal article" date="2019" name="Int. J. Syst. Evol. Microbiol.">
        <title>The Global Catalogue of Microorganisms (GCM) 10K type strain sequencing project: providing services to taxonomists for standard genome sequencing and annotation.</title>
        <authorList>
            <consortium name="The Broad Institute Genomics Platform"/>
            <consortium name="The Broad Institute Genome Sequencing Center for Infectious Disease"/>
            <person name="Wu L."/>
            <person name="Ma J."/>
        </authorList>
    </citation>
    <scope>NUCLEOTIDE SEQUENCE [LARGE SCALE GENOMIC DNA]</scope>
    <source>
        <strain evidence="4 5">JCM 3325</strain>
    </source>
</reference>
<evidence type="ECO:0000256" key="1">
    <source>
        <dbReference type="ARBA" id="ARBA00006484"/>
    </source>
</evidence>
<proteinExistence type="inferred from homology"/>
<dbReference type="InterPro" id="IPR002347">
    <property type="entry name" value="SDR_fam"/>
</dbReference>
<dbReference type="PRINTS" id="PR00081">
    <property type="entry name" value="GDHRDH"/>
</dbReference>
<dbReference type="PANTHER" id="PTHR44196:SF1">
    <property type="entry name" value="DEHYDROGENASE_REDUCTASE SDR FAMILY MEMBER 7B"/>
    <property type="match status" value="1"/>
</dbReference>